<dbReference type="PANTHER" id="PTHR24409">
    <property type="entry name" value="ZINC FINGER PROTEIN 142"/>
    <property type="match status" value="1"/>
</dbReference>
<accession>A0A4Y2PX72</accession>
<feature type="region of interest" description="Disordered" evidence="6">
    <location>
        <begin position="193"/>
        <end position="213"/>
    </location>
</feature>
<dbReference type="GO" id="GO:0008270">
    <property type="term" value="F:zinc ion binding"/>
    <property type="evidence" value="ECO:0007669"/>
    <property type="project" value="UniProtKB-KW"/>
</dbReference>
<evidence type="ECO:0000259" key="7">
    <source>
        <dbReference type="PROSITE" id="PS50157"/>
    </source>
</evidence>
<keyword evidence="4" id="KW-0862">Zinc</keyword>
<evidence type="ECO:0000313" key="9">
    <source>
        <dbReference type="Proteomes" id="UP000499080"/>
    </source>
</evidence>
<protein>
    <recommendedName>
        <fullName evidence="7">C2H2-type domain-containing protein</fullName>
    </recommendedName>
</protein>
<dbReference type="AlphaFoldDB" id="A0A4Y2PX72"/>
<gene>
    <name evidence="8" type="ORF">AVEN_119350_1</name>
</gene>
<evidence type="ECO:0000256" key="4">
    <source>
        <dbReference type="ARBA" id="ARBA00022833"/>
    </source>
</evidence>
<feature type="compositionally biased region" description="Polar residues" evidence="6">
    <location>
        <begin position="193"/>
        <end position="206"/>
    </location>
</feature>
<evidence type="ECO:0000256" key="3">
    <source>
        <dbReference type="ARBA" id="ARBA00022771"/>
    </source>
</evidence>
<dbReference type="EMBL" id="BGPR01012534">
    <property type="protein sequence ID" value="GBN56498.1"/>
    <property type="molecule type" value="Genomic_DNA"/>
</dbReference>
<dbReference type="OrthoDB" id="3069995at2759"/>
<keyword evidence="1" id="KW-0479">Metal-binding</keyword>
<feature type="domain" description="C2H2-type" evidence="7">
    <location>
        <begin position="536"/>
        <end position="559"/>
    </location>
</feature>
<feature type="region of interest" description="Disordered" evidence="6">
    <location>
        <begin position="238"/>
        <end position="297"/>
    </location>
</feature>
<evidence type="ECO:0000256" key="2">
    <source>
        <dbReference type="ARBA" id="ARBA00022737"/>
    </source>
</evidence>
<evidence type="ECO:0000256" key="5">
    <source>
        <dbReference type="PROSITE-ProRule" id="PRU00042"/>
    </source>
</evidence>
<evidence type="ECO:0000313" key="8">
    <source>
        <dbReference type="EMBL" id="GBN56498.1"/>
    </source>
</evidence>
<keyword evidence="2" id="KW-0677">Repeat</keyword>
<comment type="caution">
    <text evidence="8">The sequence shown here is derived from an EMBL/GenBank/DDBJ whole genome shotgun (WGS) entry which is preliminary data.</text>
</comment>
<feature type="region of interest" description="Disordered" evidence="6">
    <location>
        <begin position="1"/>
        <end position="20"/>
    </location>
</feature>
<dbReference type="PROSITE" id="PS50157">
    <property type="entry name" value="ZINC_FINGER_C2H2_2"/>
    <property type="match status" value="1"/>
</dbReference>
<dbReference type="GO" id="GO:0005634">
    <property type="term" value="C:nucleus"/>
    <property type="evidence" value="ECO:0007669"/>
    <property type="project" value="TreeGrafter"/>
</dbReference>
<sequence length="816" mass="89021">MSVNERLSLDTGSDYVASSTARDDGSVCERTLLMQASFISPVCSRTRSQVAKRSAKPPVLNYDISLTNVISATSSSDTGIDKSLVSATPSCDPSDEICKAKLDSALTEAHLSVSFISPRSPIITGFVPSSEINSVVSSVSTNQSNSVLGDDLSSDSSNVMLLPSLDISFQDLSEASNDGLSYDIDATASVSGSVDGTANGNESASPNLPPEDCSSLVVDDDLIATVMLHEIIDLVSADPSAIPPSSPRPISNGIDIPNSPIVDPGSEPNTNESTSTEITNESSDSINSPPSPPSLKEDLSIQRFVTNNGSVIVIFPFTQQTHSSSSSHITSINRCHFCERSFSNEKAFSRQISSVHLHAGEESFVEVQSITFVTQHPTASCGTCGISFISSSLLEGHCLQNHCSEANIFTCTKCNQDFSSFTKFKHHICKFRDIIPAPCPFRCSVCDDQFDSRLMREKHTCHGPCDTVSDNCLSDHRSGHCIIPIDDDYNDERFPIRCIPAPRRVFTRDSPECDGSLPGPLFINFSQQLPPPTKLFQCDTCFKSFLNLDTLSSHIACSHLLPDYNCFRRSNTIKRKSFASCHLCGALFASKSLFNHHPCVSAPPEEAAASLQNSSQPPLSYPNFSLGVDFPPTPNLPPSSYPNFSMGVTFPPTPVHAPTAASDAPPLPVSCHMPENLESRTDFDDNILTGNHSGDNLLPPITSPIVGQMSSNQDRLLQIVLGNAHFRVARLRRTAKKHSQCIDSESIKFPSPNETLNHLLKSLRNRKILQRIFLFLLKFRTLFFLRFLSLLILKHHALRTRVGQVTFFTFSFRSLT</sequence>
<keyword evidence="3 5" id="KW-0863">Zinc-finger</keyword>
<dbReference type="GO" id="GO:0000981">
    <property type="term" value="F:DNA-binding transcription factor activity, RNA polymerase II-specific"/>
    <property type="evidence" value="ECO:0007669"/>
    <property type="project" value="TreeGrafter"/>
</dbReference>
<reference evidence="8 9" key="1">
    <citation type="journal article" date="2019" name="Sci. Rep.">
        <title>Orb-weaving spider Araneus ventricosus genome elucidates the spidroin gene catalogue.</title>
        <authorList>
            <person name="Kono N."/>
            <person name="Nakamura H."/>
            <person name="Ohtoshi R."/>
            <person name="Moran D.A.P."/>
            <person name="Shinohara A."/>
            <person name="Yoshida Y."/>
            <person name="Fujiwara M."/>
            <person name="Mori M."/>
            <person name="Tomita M."/>
            <person name="Arakawa K."/>
        </authorList>
    </citation>
    <scope>NUCLEOTIDE SEQUENCE [LARGE SCALE GENOMIC DNA]</scope>
</reference>
<dbReference type="PROSITE" id="PS00028">
    <property type="entry name" value="ZINC_FINGER_C2H2_1"/>
    <property type="match status" value="2"/>
</dbReference>
<dbReference type="PANTHER" id="PTHR24409:SF295">
    <property type="entry name" value="AZ2-RELATED"/>
    <property type="match status" value="1"/>
</dbReference>
<dbReference type="Proteomes" id="UP000499080">
    <property type="component" value="Unassembled WGS sequence"/>
</dbReference>
<evidence type="ECO:0000256" key="1">
    <source>
        <dbReference type="ARBA" id="ARBA00022723"/>
    </source>
</evidence>
<organism evidence="8 9">
    <name type="scientific">Araneus ventricosus</name>
    <name type="common">Orbweaver spider</name>
    <name type="synonym">Epeira ventricosa</name>
    <dbReference type="NCBI Taxonomy" id="182803"/>
    <lineage>
        <taxon>Eukaryota</taxon>
        <taxon>Metazoa</taxon>
        <taxon>Ecdysozoa</taxon>
        <taxon>Arthropoda</taxon>
        <taxon>Chelicerata</taxon>
        <taxon>Arachnida</taxon>
        <taxon>Araneae</taxon>
        <taxon>Araneomorphae</taxon>
        <taxon>Entelegynae</taxon>
        <taxon>Araneoidea</taxon>
        <taxon>Araneidae</taxon>
        <taxon>Araneus</taxon>
    </lineage>
</organism>
<evidence type="ECO:0000256" key="6">
    <source>
        <dbReference type="SAM" id="MobiDB-lite"/>
    </source>
</evidence>
<dbReference type="SMART" id="SM00355">
    <property type="entry name" value="ZnF_C2H2"/>
    <property type="match status" value="5"/>
</dbReference>
<keyword evidence="9" id="KW-1185">Reference proteome</keyword>
<proteinExistence type="predicted"/>
<dbReference type="InterPro" id="IPR013087">
    <property type="entry name" value="Znf_C2H2_type"/>
</dbReference>
<feature type="compositionally biased region" description="Low complexity" evidence="6">
    <location>
        <begin position="266"/>
        <end position="288"/>
    </location>
</feature>
<dbReference type="GO" id="GO:0000977">
    <property type="term" value="F:RNA polymerase II transcription regulatory region sequence-specific DNA binding"/>
    <property type="evidence" value="ECO:0007669"/>
    <property type="project" value="TreeGrafter"/>
</dbReference>
<name>A0A4Y2PX72_ARAVE</name>